<dbReference type="Pfam" id="PF13558">
    <property type="entry name" value="SbcC_Walker_B"/>
    <property type="match status" value="1"/>
</dbReference>
<gene>
    <name evidence="3" type="ORF">ACFYWW_03840</name>
</gene>
<feature type="region of interest" description="Disordered" evidence="2">
    <location>
        <begin position="718"/>
        <end position="739"/>
    </location>
</feature>
<feature type="region of interest" description="Disordered" evidence="2">
    <location>
        <begin position="383"/>
        <end position="431"/>
    </location>
</feature>
<protein>
    <submittedName>
        <fullName evidence="3">SbcC/MukB-like Walker B domain-containing protein</fullName>
    </submittedName>
</protein>
<keyword evidence="1" id="KW-0175">Coiled coil</keyword>
<feature type="region of interest" description="Disordered" evidence="2">
    <location>
        <begin position="1"/>
        <end position="36"/>
    </location>
</feature>
<organism evidence="3 4">
    <name type="scientific">Streptomyces flavidovirens</name>
    <dbReference type="NCBI Taxonomy" id="67298"/>
    <lineage>
        <taxon>Bacteria</taxon>
        <taxon>Bacillati</taxon>
        <taxon>Actinomycetota</taxon>
        <taxon>Actinomycetes</taxon>
        <taxon>Kitasatosporales</taxon>
        <taxon>Streptomycetaceae</taxon>
        <taxon>Streptomyces</taxon>
    </lineage>
</organism>
<feature type="coiled-coil region" evidence="1">
    <location>
        <begin position="1272"/>
        <end position="1345"/>
    </location>
</feature>
<evidence type="ECO:0000256" key="1">
    <source>
        <dbReference type="SAM" id="Coils"/>
    </source>
</evidence>
<name>A0ABW6R8N4_9ACTN</name>
<feature type="compositionally biased region" description="Polar residues" evidence="2">
    <location>
        <begin position="17"/>
        <end position="26"/>
    </location>
</feature>
<evidence type="ECO:0000256" key="2">
    <source>
        <dbReference type="SAM" id="MobiDB-lite"/>
    </source>
</evidence>
<proteinExistence type="predicted"/>
<sequence>MNSPSRTNHDLTAFASRLSQPGSTTPIDPHPGVRGRWQPTRCGVVNSWKWANEQFFYGSGWLAMVGSNGSGKSLTGATFCPTLIDGDVSQRSLSASGLSAGTLHSTHTLGHSGPPKVGVWWQEYGFTPGDGDDDQETRWLTVGMWLRSRGGTNSTVDRAWFIVPTRVGIGLVLERDRSPVSIEDLAQQLAQHDGQLFTSEQMAKGARKHLTVVADESSFAEAIRATLYEPLDADQVDALTTVLRALRSVQANDKVSPTYMQSTLTSALPALDGIKVKRLAEALAKTEQLQTRLGSAKSEHAVLSKIASAYRRYARAVAVRASAYLLERDSTVQQLARSEASLKRQLRQQEETHRSASSAAEELREEIDRLGATVGMLQLKVDGHPGASLDRLGDEAERREQDAERYKVDAAEAEDRAEGTRQSSKEASEKAAEAARHLKALLGELRIQAEEANAEAFHDRLKSVAAPLISHPSAQPPAATEADARAAKEVFQAWLDQRTVTIEKINKTLATLLAACKVRDDASDDYVELKQQAEIKEQEWDALGEKAEVVEDEARAEITRLISTFRYFSAPPEELLSSAPLRADALERWAEQSLRQALRTIDVEGRKAEVVGLDKLLAEALHRRHGVQTAARESARRCTDTLSDLNSRLLELIEPPQSFRELSDAVSQAAQLCSPERDLTGLDAAGSLEHVATLAGAAEQAVRGRRTQLQEAERLIREQGVARTKAQDSDDQANTAETEAHQAAQTLASAERAAEDAAVTWVSGVRQWAEELQELDRTRLRLPAHTPIGDADIDCLASDVSEARDTAITRLAATRTKAQDDATRLSGLLDDVDGRIIEAEQEMTGPDEPSWRPDRTGRSGAPLWALVEFAPGLDDELAGRLEGGLLAAGLLDAWVSSDGTWAEGDVHLVAGAPVDGPTLADLLVPDSDSSIPSDRVHALLTSIPLTAADALPKADVHTVVGVDGTVRSGVLSASSPTGWESQFIGAAARERARQLLLARLRNERENTAAQLREAEEAVQRAQASILRIKEESRYPDPAPLIEERRVAEQRSIEAKQLRDKATTARDVASEQTVFADQAELAAAEACEAARVLPDLDAIRVALNVCIDVPSLVERVLGAGRSAINTAAAVHEAVLQVREYEAQQAAAAVALAEARESAEAADAEHTALPPLDVVRKAQVDARTAEREARSATSAAERAKATLEERERGVTEARSQLSKVARTTDGRVLPTDPDLVDAYSTTITELRSRVSDWAEATARTLLLASDAAKQHTVVHDAEERARELVSRAQRERAEATKARHMYGEELRQHGLPYQQLVAELSTKRVDLARAKNRQGEELRKANEADKETVRVTERLNAQAEKFVAGQAALERSVAEVQSLFDRDLISELVSTGPLIRPDAAGEASDVARQVILQRGLDSSITPESAEREESSAFKEVGTRVQKIRLDLSRLSRDISLEDVPDTSWRRVVVTERTQAVGGLSSEVASTKPLRSALDDLGRSIETLESDFDEQVRTEVKGAILTDLRKHIQVRIQLAKEIVSGITSTLATVRTGVARVGVKLGWEPNESDPVAREALALVQDLDTEGEFDRMYSFFVQQLLHEERTEASWPERVQNVFDYRSWFKWDISLTHTDFSEPGSPAEVFRTVSPRRNPLDKLSAGEKRLATMLPLLAAARAFYEADGYVGPRMIFIDELNSALDEQNLRKLLALLRSWDFDVLVTLPSMQPLLVKETGAIGIHKIFHEGSSLRYAIPSIWSGHGAPATARISVGVQHLPRQGQHHAAAPGDGQDALFATRAEDVV</sequence>
<feature type="coiled-coil region" evidence="1">
    <location>
        <begin position="1173"/>
        <end position="1214"/>
    </location>
</feature>
<feature type="region of interest" description="Disordered" evidence="2">
    <location>
        <begin position="343"/>
        <end position="363"/>
    </location>
</feature>
<keyword evidence="4" id="KW-1185">Reference proteome</keyword>
<dbReference type="Proteomes" id="UP001601976">
    <property type="component" value="Unassembled WGS sequence"/>
</dbReference>
<feature type="coiled-coil region" evidence="1">
    <location>
        <begin position="997"/>
        <end position="1031"/>
    </location>
</feature>
<feature type="compositionally biased region" description="Basic and acidic residues" evidence="2">
    <location>
        <begin position="391"/>
        <end position="431"/>
    </location>
</feature>
<dbReference type="InterPro" id="IPR027417">
    <property type="entry name" value="P-loop_NTPase"/>
</dbReference>
<dbReference type="EMBL" id="JBIAPK010000001">
    <property type="protein sequence ID" value="MFF3337859.1"/>
    <property type="molecule type" value="Genomic_DNA"/>
</dbReference>
<accession>A0ABW6R8N4</accession>
<comment type="caution">
    <text evidence="3">The sequence shown here is derived from an EMBL/GenBank/DDBJ whole genome shotgun (WGS) entry which is preliminary data.</text>
</comment>
<dbReference type="RefSeq" id="WP_387893754.1">
    <property type="nucleotide sequence ID" value="NZ_JBIAPK010000001.1"/>
</dbReference>
<evidence type="ECO:0000313" key="3">
    <source>
        <dbReference type="EMBL" id="MFF3337859.1"/>
    </source>
</evidence>
<evidence type="ECO:0000313" key="4">
    <source>
        <dbReference type="Proteomes" id="UP001601976"/>
    </source>
</evidence>
<dbReference type="Gene3D" id="3.40.50.300">
    <property type="entry name" value="P-loop containing nucleotide triphosphate hydrolases"/>
    <property type="match status" value="1"/>
</dbReference>
<reference evidence="3 4" key="1">
    <citation type="submission" date="2024-10" db="EMBL/GenBank/DDBJ databases">
        <title>The Natural Products Discovery Center: Release of the First 8490 Sequenced Strains for Exploring Actinobacteria Biosynthetic Diversity.</title>
        <authorList>
            <person name="Kalkreuter E."/>
            <person name="Kautsar S.A."/>
            <person name="Yang D."/>
            <person name="Bader C.D."/>
            <person name="Teijaro C.N."/>
            <person name="Fluegel L."/>
            <person name="Davis C.M."/>
            <person name="Simpson J.R."/>
            <person name="Lauterbach L."/>
            <person name="Steele A.D."/>
            <person name="Gui C."/>
            <person name="Meng S."/>
            <person name="Li G."/>
            <person name="Viehrig K."/>
            <person name="Ye F."/>
            <person name="Su P."/>
            <person name="Kiefer A.F."/>
            <person name="Nichols A."/>
            <person name="Cepeda A.J."/>
            <person name="Yan W."/>
            <person name="Fan B."/>
            <person name="Jiang Y."/>
            <person name="Adhikari A."/>
            <person name="Zheng C.-J."/>
            <person name="Schuster L."/>
            <person name="Cowan T.M."/>
            <person name="Smanski M.J."/>
            <person name="Chevrette M.G."/>
            <person name="De Carvalho L.P.S."/>
            <person name="Shen B."/>
        </authorList>
    </citation>
    <scope>NUCLEOTIDE SEQUENCE [LARGE SCALE GENOMIC DNA]</scope>
    <source>
        <strain evidence="3 4">NPDC003029</strain>
    </source>
</reference>
<dbReference type="SUPFAM" id="SSF52540">
    <property type="entry name" value="P-loop containing nucleoside triphosphate hydrolases"/>
    <property type="match status" value="1"/>
</dbReference>